<keyword evidence="12" id="KW-1185">Reference proteome</keyword>
<evidence type="ECO:0000313" key="12">
    <source>
        <dbReference type="Proteomes" id="UP000077202"/>
    </source>
</evidence>
<proteinExistence type="inferred from homology"/>
<dbReference type="InterPro" id="IPR017853">
    <property type="entry name" value="GH"/>
</dbReference>
<dbReference type="CDD" id="cd11314">
    <property type="entry name" value="AmyAc_arch_bac_plant_AmyA"/>
    <property type="match status" value="1"/>
</dbReference>
<feature type="compositionally biased region" description="Basic and acidic residues" evidence="8">
    <location>
        <begin position="566"/>
        <end position="576"/>
    </location>
</feature>
<feature type="compositionally biased region" description="Polar residues" evidence="8">
    <location>
        <begin position="54"/>
        <end position="74"/>
    </location>
</feature>
<accession>A0A176VZ99</accession>
<dbReference type="GO" id="GO:0004556">
    <property type="term" value="F:alpha-amylase activity"/>
    <property type="evidence" value="ECO:0007669"/>
    <property type="project" value="UniProtKB-EC"/>
</dbReference>
<dbReference type="PANTHER" id="PTHR43447">
    <property type="entry name" value="ALPHA-AMYLASE"/>
    <property type="match status" value="1"/>
</dbReference>
<evidence type="ECO:0000256" key="5">
    <source>
        <dbReference type="ARBA" id="ARBA00023277"/>
    </source>
</evidence>
<name>A0A176VZ99_MARPO</name>
<organism evidence="11 12">
    <name type="scientific">Marchantia polymorpha subsp. ruderalis</name>
    <dbReference type="NCBI Taxonomy" id="1480154"/>
    <lineage>
        <taxon>Eukaryota</taxon>
        <taxon>Viridiplantae</taxon>
        <taxon>Streptophyta</taxon>
        <taxon>Embryophyta</taxon>
        <taxon>Marchantiophyta</taxon>
        <taxon>Marchantiopsida</taxon>
        <taxon>Marchantiidae</taxon>
        <taxon>Marchantiales</taxon>
        <taxon>Marchantiaceae</taxon>
        <taxon>Marchantia</taxon>
    </lineage>
</organism>
<evidence type="ECO:0000256" key="3">
    <source>
        <dbReference type="ARBA" id="ARBA00012595"/>
    </source>
</evidence>
<keyword evidence="5" id="KW-0119">Carbohydrate metabolism</keyword>
<gene>
    <name evidence="11" type="ORF">AXG93_4368s1310</name>
</gene>
<dbReference type="Proteomes" id="UP000077202">
    <property type="component" value="Unassembled WGS sequence"/>
</dbReference>
<dbReference type="SMART" id="SM00642">
    <property type="entry name" value="Aamy"/>
    <property type="match status" value="1"/>
</dbReference>
<feature type="domain" description="Glycosyl hydrolase family 13 catalytic" evidence="9">
    <location>
        <begin position="131"/>
        <end position="466"/>
    </location>
</feature>
<feature type="region of interest" description="Disordered" evidence="8">
    <location>
        <begin position="43"/>
        <end position="130"/>
    </location>
</feature>
<comment type="similarity">
    <text evidence="2">Belongs to the glycosyl hydrolase 13 family.</text>
</comment>
<keyword evidence="4" id="KW-0378">Hydrolase</keyword>
<evidence type="ECO:0000259" key="10">
    <source>
        <dbReference type="SMART" id="SM00810"/>
    </source>
</evidence>
<dbReference type="GO" id="GO:0005975">
    <property type="term" value="P:carbohydrate metabolic process"/>
    <property type="evidence" value="ECO:0007669"/>
    <property type="project" value="InterPro"/>
</dbReference>
<dbReference type="InterPro" id="IPR013780">
    <property type="entry name" value="Glyco_hydro_b"/>
</dbReference>
<dbReference type="InterPro" id="IPR012850">
    <property type="entry name" value="A-amylase_bs_C"/>
</dbReference>
<evidence type="ECO:0000256" key="1">
    <source>
        <dbReference type="ARBA" id="ARBA00000548"/>
    </source>
</evidence>
<dbReference type="Gene3D" id="3.20.20.80">
    <property type="entry name" value="Glycosidases"/>
    <property type="match status" value="1"/>
</dbReference>
<dbReference type="Gene3D" id="2.60.40.1180">
    <property type="entry name" value="Golgi alpha-mannosidase II"/>
    <property type="match status" value="1"/>
</dbReference>
<dbReference type="SUPFAM" id="SSF51445">
    <property type="entry name" value="(Trans)glycosidases"/>
    <property type="match status" value="1"/>
</dbReference>
<dbReference type="SUPFAM" id="SSF51011">
    <property type="entry name" value="Glycosyl hydrolase domain"/>
    <property type="match status" value="1"/>
</dbReference>
<dbReference type="SMART" id="SM00810">
    <property type="entry name" value="Alpha-amyl_C2"/>
    <property type="match status" value="1"/>
</dbReference>
<comment type="caution">
    <text evidence="11">The sequence shown here is derived from an EMBL/GenBank/DDBJ whole genome shotgun (WGS) entry which is preliminary data.</text>
</comment>
<protein>
    <recommendedName>
        <fullName evidence="3">alpha-amylase</fullName>
        <ecNumber evidence="3">3.2.1.1</ecNumber>
    </recommendedName>
    <alternativeName>
        <fullName evidence="7">1,4-alpha-D-glucan glucanohydrolase</fullName>
    </alternativeName>
</protein>
<dbReference type="Pfam" id="PF00128">
    <property type="entry name" value="Alpha-amylase"/>
    <property type="match status" value="1"/>
</dbReference>
<evidence type="ECO:0000256" key="7">
    <source>
        <dbReference type="ARBA" id="ARBA00030238"/>
    </source>
</evidence>
<dbReference type="InterPro" id="IPR006047">
    <property type="entry name" value="GH13_cat_dom"/>
</dbReference>
<evidence type="ECO:0000256" key="6">
    <source>
        <dbReference type="ARBA" id="ARBA00023295"/>
    </source>
</evidence>
<dbReference type="Pfam" id="PF07821">
    <property type="entry name" value="Alpha-amyl_C2"/>
    <property type="match status" value="1"/>
</dbReference>
<comment type="catalytic activity">
    <reaction evidence="1">
        <text>Endohydrolysis of (1-&gt;4)-alpha-D-glucosidic linkages in polysaccharides containing three or more (1-&gt;4)-alpha-linked D-glucose units.</text>
        <dbReference type="EC" id="3.2.1.1"/>
    </reaction>
</comment>
<sequence length="593" mass="67915">MPLVFDATFNAPWNLRRPLRSRKLGFKSSEVYTASRIGAPCTAQIGHFRPKDASNPSSRRSQRPGSHSLSTSSRILWHERGAHGRRGVTAGVEKDKESSSSPEKHKRQIRPEVHGRRTRPGRPTPQGPYNNVLLQAFNWDSHKNNWWTTLKTKVEEICGLGITDVWLPPVSQSVDRQGYLPTQLYSLDSSAYGTSAQLKELIDEFHRQDICCIADIVINHRSGVKQDSKGHWNIFKGGNPDKRLDWGPWAVVDDDVYDSGGKGKHDTGESYGAAPDLDHTNKQVQDELTDWMNWMRAEIGFDGWRFDFVKGYHPKYTNLYCQRTNPTFAVGELWTSMEYFNGQLSWDQNKHRQVLCDWIDGTKGSSSAFDFTTKGILQRAVNGELWRLRDEKNKPPGLIGWYPQKAVTFLDNHDTGSTQRHWCFPDKRVLMGYAYILTHPGIPCIFIDHLYEFKLKNEIQKLVLLRKRNRINAKSKVVIQKAEADIYVAKIDERLILKLGSRMDMGGLLPDKNTWTIYMTGTDWAVWETNRPIGALPENDEDEPLPPPRSPVKNRPSHPVHLTSKMSEETKRRILKDVPQLVDPAERKKVEEP</sequence>
<feature type="region of interest" description="Disordered" evidence="8">
    <location>
        <begin position="535"/>
        <end position="593"/>
    </location>
</feature>
<evidence type="ECO:0000256" key="2">
    <source>
        <dbReference type="ARBA" id="ARBA00008061"/>
    </source>
</evidence>
<evidence type="ECO:0000313" key="11">
    <source>
        <dbReference type="EMBL" id="OAE25671.1"/>
    </source>
</evidence>
<evidence type="ECO:0000256" key="4">
    <source>
        <dbReference type="ARBA" id="ARBA00022801"/>
    </source>
</evidence>
<dbReference type="EC" id="3.2.1.1" evidence="3"/>
<feature type="compositionally biased region" description="Basic and acidic residues" evidence="8">
    <location>
        <begin position="584"/>
        <end position="593"/>
    </location>
</feature>
<evidence type="ECO:0000259" key="9">
    <source>
        <dbReference type="SMART" id="SM00642"/>
    </source>
</evidence>
<evidence type="ECO:0000256" key="8">
    <source>
        <dbReference type="SAM" id="MobiDB-lite"/>
    </source>
</evidence>
<dbReference type="GO" id="GO:0005509">
    <property type="term" value="F:calcium ion binding"/>
    <property type="evidence" value="ECO:0007669"/>
    <property type="project" value="InterPro"/>
</dbReference>
<feature type="domain" description="Alpha-amylase C-terminal beta-sheet" evidence="10">
    <location>
        <begin position="467"/>
        <end position="529"/>
    </location>
</feature>
<dbReference type="EMBL" id="LVLJ01002295">
    <property type="protein sequence ID" value="OAE25671.1"/>
    <property type="molecule type" value="Genomic_DNA"/>
</dbReference>
<keyword evidence="6" id="KW-0326">Glycosidase</keyword>
<reference evidence="11" key="1">
    <citation type="submission" date="2016-03" db="EMBL/GenBank/DDBJ databases">
        <title>Mechanisms controlling the formation of the plant cell surface in tip-growing cells are functionally conserved among land plants.</title>
        <authorList>
            <person name="Honkanen S."/>
            <person name="Jones V.A."/>
            <person name="Morieri G."/>
            <person name="Champion C."/>
            <person name="Hetherington A.J."/>
            <person name="Kelly S."/>
            <person name="Saint-Marcoux D."/>
            <person name="Proust H."/>
            <person name="Prescott H."/>
            <person name="Dolan L."/>
        </authorList>
    </citation>
    <scope>NUCLEOTIDE SEQUENCE [LARGE SCALE GENOMIC DNA]</scope>
    <source>
        <tissue evidence="11">Whole gametophyte</tissue>
    </source>
</reference>
<dbReference type="AlphaFoldDB" id="A0A176VZ99"/>